<dbReference type="AlphaFoldDB" id="A0A7Z0M6R8"/>
<evidence type="ECO:0000259" key="1">
    <source>
        <dbReference type="Pfam" id="PF13701"/>
    </source>
</evidence>
<gene>
    <name evidence="2" type="ORF">HZY94_07030</name>
</gene>
<dbReference type="Pfam" id="PF13701">
    <property type="entry name" value="DDE_Tnp_1_4"/>
    <property type="match status" value="1"/>
</dbReference>
<dbReference type="Proteomes" id="UP000589521">
    <property type="component" value="Unassembled WGS sequence"/>
</dbReference>
<accession>A0A7Z0M6R8</accession>
<dbReference type="InterPro" id="IPR025668">
    <property type="entry name" value="Tnp_DDE_dom"/>
</dbReference>
<evidence type="ECO:0000313" key="3">
    <source>
        <dbReference type="Proteomes" id="UP000589521"/>
    </source>
</evidence>
<protein>
    <submittedName>
        <fullName evidence="2">Transposase</fullName>
    </submittedName>
</protein>
<comment type="caution">
    <text evidence="2">The sequence shown here is derived from an EMBL/GenBank/DDBJ whole genome shotgun (WGS) entry which is preliminary data.</text>
</comment>
<proteinExistence type="predicted"/>
<sequence length="186" mass="21481">MQKQPQERKPICSVYQNNSSKYNALSNLSFNGGNLTNCGGMVLFKKLFQALNLEERIAKYLVTDDKRRYYRYSDVDIRMQFLFQILVGFDTEYVCKELREDAYFPQILESQQVASQPTLSRFFSRVNTETVRALGQINIELVQTFLQTQNTKQLIVDVDSAHFTTHGNQEGSKGVSRILCKLQSRV</sequence>
<dbReference type="EMBL" id="JACBXX010000146">
    <property type="protein sequence ID" value="NYS96925.1"/>
    <property type="molecule type" value="Genomic_DNA"/>
</dbReference>
<feature type="domain" description="Transposase DDE" evidence="1">
    <location>
        <begin position="28"/>
        <end position="172"/>
    </location>
</feature>
<dbReference type="RefSeq" id="WP_179925597.1">
    <property type="nucleotide sequence ID" value="NZ_JACBXX010000146.1"/>
</dbReference>
<organism evidence="2 3">
    <name type="scientific">Streptococcus danieliae</name>
    <dbReference type="NCBI Taxonomy" id="747656"/>
    <lineage>
        <taxon>Bacteria</taxon>
        <taxon>Bacillati</taxon>
        <taxon>Bacillota</taxon>
        <taxon>Bacilli</taxon>
        <taxon>Lactobacillales</taxon>
        <taxon>Streptococcaceae</taxon>
        <taxon>Streptococcus</taxon>
    </lineage>
</organism>
<name>A0A7Z0M6R8_9STRE</name>
<reference evidence="2 3" key="1">
    <citation type="submission" date="2020-07" db="EMBL/GenBank/DDBJ databases">
        <title>MOT database genomes.</title>
        <authorList>
            <person name="Joseph S."/>
            <person name="Aduse-Opoku J."/>
            <person name="Hashim A."/>
            <person name="Wade W."/>
            <person name="Curtis M."/>
        </authorList>
    </citation>
    <scope>NUCLEOTIDE SEQUENCE [LARGE SCALE GENOMIC DNA]</scope>
    <source>
        <strain evidence="2 3">STR</strain>
    </source>
</reference>
<evidence type="ECO:0000313" key="2">
    <source>
        <dbReference type="EMBL" id="NYS96925.1"/>
    </source>
</evidence>